<comment type="caution">
    <text evidence="2">The sequence shown here is derived from an EMBL/GenBank/DDBJ whole genome shotgun (WGS) entry which is preliminary data.</text>
</comment>
<organism evidence="2 3">
    <name type="scientific">Paenibacillus chitinolyticus</name>
    <dbReference type="NCBI Taxonomy" id="79263"/>
    <lineage>
        <taxon>Bacteria</taxon>
        <taxon>Bacillati</taxon>
        <taxon>Bacillota</taxon>
        <taxon>Bacilli</taxon>
        <taxon>Bacillales</taxon>
        <taxon>Paenibacillaceae</taxon>
        <taxon>Paenibacillus</taxon>
    </lineage>
</organism>
<gene>
    <name evidence="2" type="ORF">M5X16_22800</name>
</gene>
<keyword evidence="1" id="KW-0732">Signal</keyword>
<feature type="chain" id="PRO_5045603835" evidence="1">
    <location>
        <begin position="25"/>
        <end position="148"/>
    </location>
</feature>
<evidence type="ECO:0000256" key="1">
    <source>
        <dbReference type="SAM" id="SignalP"/>
    </source>
</evidence>
<keyword evidence="3" id="KW-1185">Reference proteome</keyword>
<protein>
    <submittedName>
        <fullName evidence="2">Uncharacterized protein</fullName>
    </submittedName>
</protein>
<accession>A0ABT4FJC1</accession>
<dbReference type="GeneID" id="95375986"/>
<reference evidence="2 3" key="1">
    <citation type="submission" date="2022-05" db="EMBL/GenBank/DDBJ databases">
        <title>Genome Sequencing of Bee-Associated Microbes.</title>
        <authorList>
            <person name="Dunlap C."/>
        </authorList>
    </citation>
    <scope>NUCLEOTIDE SEQUENCE [LARGE SCALE GENOMIC DNA]</scope>
    <source>
        <strain evidence="2 3">NRRL B-23120</strain>
    </source>
</reference>
<dbReference type="EMBL" id="JAMDMJ010000033">
    <property type="protein sequence ID" value="MCY9598585.1"/>
    <property type="molecule type" value="Genomic_DNA"/>
</dbReference>
<sequence length="148" mass="16284">MKKTLFSTTAAFVLLGSASSISYASPMNLTTIKNPPVISGVTPLDLIKDEHTNFNGESSSRFYYTTGKDLRIFLKNEGSTSFSYTVKLPNGDVLDSGNLAPGQQVTENHYWYTSPEPSPLQTGNYTVYIRNSDGSYGSYWIAVRSLES</sequence>
<dbReference type="RefSeq" id="WP_129112480.1">
    <property type="nucleotide sequence ID" value="NZ_CP026520.1"/>
</dbReference>
<dbReference type="Proteomes" id="UP001527202">
    <property type="component" value="Unassembled WGS sequence"/>
</dbReference>
<name>A0ABT4FJC1_9BACL</name>
<proteinExistence type="predicted"/>
<evidence type="ECO:0000313" key="3">
    <source>
        <dbReference type="Proteomes" id="UP001527202"/>
    </source>
</evidence>
<evidence type="ECO:0000313" key="2">
    <source>
        <dbReference type="EMBL" id="MCY9598585.1"/>
    </source>
</evidence>
<feature type="signal peptide" evidence="1">
    <location>
        <begin position="1"/>
        <end position="24"/>
    </location>
</feature>